<dbReference type="GO" id="GO:0006777">
    <property type="term" value="P:Mo-molybdopterin cofactor biosynthetic process"/>
    <property type="evidence" value="ECO:0007669"/>
    <property type="project" value="UniProtKB-KW"/>
</dbReference>
<keyword evidence="10" id="KW-1185">Reference proteome</keyword>
<reference evidence="9 10" key="1">
    <citation type="submission" date="2019-03" db="EMBL/GenBank/DDBJ databases">
        <title>Genomic Encyclopedia of Archaeal and Bacterial Type Strains, Phase II (KMG-II): from individual species to whole genera.</title>
        <authorList>
            <person name="Goeker M."/>
        </authorList>
    </citation>
    <scope>NUCLEOTIDE SEQUENCE [LARGE SCALE GENOMIC DNA]</scope>
    <source>
        <strain evidence="9 10">DSM 18435</strain>
    </source>
</reference>
<name>A0A4R6TL40_9FLAO</name>
<evidence type="ECO:0000256" key="1">
    <source>
        <dbReference type="ARBA" id="ARBA00022490"/>
    </source>
</evidence>
<dbReference type="AlphaFoldDB" id="A0A4R6TL40"/>
<evidence type="ECO:0000256" key="2">
    <source>
        <dbReference type="ARBA" id="ARBA00022679"/>
    </source>
</evidence>
<evidence type="ECO:0000259" key="8">
    <source>
        <dbReference type="Pfam" id="PF12804"/>
    </source>
</evidence>
<dbReference type="GO" id="GO:0005525">
    <property type="term" value="F:GTP binding"/>
    <property type="evidence" value="ECO:0007669"/>
    <property type="project" value="UniProtKB-KW"/>
</dbReference>
<dbReference type="CDD" id="cd02503">
    <property type="entry name" value="MobA"/>
    <property type="match status" value="1"/>
</dbReference>
<organism evidence="9 10">
    <name type="scientific">Zeaxanthinibacter enoshimensis</name>
    <dbReference type="NCBI Taxonomy" id="392009"/>
    <lineage>
        <taxon>Bacteria</taxon>
        <taxon>Pseudomonadati</taxon>
        <taxon>Bacteroidota</taxon>
        <taxon>Flavobacteriia</taxon>
        <taxon>Flavobacteriales</taxon>
        <taxon>Flavobacteriaceae</taxon>
        <taxon>Zeaxanthinibacter</taxon>
    </lineage>
</organism>
<dbReference type="GO" id="GO:0046872">
    <property type="term" value="F:metal ion binding"/>
    <property type="evidence" value="ECO:0007669"/>
    <property type="project" value="UniProtKB-KW"/>
</dbReference>
<sequence>MYGLVLCGGQSSRMGQDKGLISYHGIPQREFLYKLLSDRCERTFMSIRSEQLQSLGSRFNTITDKNQYRGPYNGLLSAHIQFPEAAWLVLACDLPLMDEEGIRALIDSRKPDQVATAFTSSGSELPEPLAAIWEPAALKASIAYLRHAKSSCPRKFLINSETALVKAQKDEWLTNANSQEDLREVNEKIKMS</sequence>
<keyword evidence="4" id="KW-0547">Nucleotide-binding</keyword>
<proteinExistence type="predicted"/>
<feature type="domain" description="MobA-like NTP transferase" evidence="8">
    <location>
        <begin position="3"/>
        <end position="150"/>
    </location>
</feature>
<gene>
    <name evidence="9" type="ORF">CLV82_2105</name>
</gene>
<dbReference type="Pfam" id="PF12804">
    <property type="entry name" value="NTP_transf_3"/>
    <property type="match status" value="1"/>
</dbReference>
<dbReference type="PANTHER" id="PTHR19136:SF81">
    <property type="entry name" value="MOLYBDENUM COFACTOR GUANYLYLTRANSFERASE"/>
    <property type="match status" value="1"/>
</dbReference>
<dbReference type="PANTHER" id="PTHR19136">
    <property type="entry name" value="MOLYBDENUM COFACTOR GUANYLYLTRANSFERASE"/>
    <property type="match status" value="1"/>
</dbReference>
<dbReference type="InterPro" id="IPR013482">
    <property type="entry name" value="Molybde_CF_guanTrfase"/>
</dbReference>
<evidence type="ECO:0000256" key="5">
    <source>
        <dbReference type="ARBA" id="ARBA00022842"/>
    </source>
</evidence>
<keyword evidence="1" id="KW-0963">Cytoplasm</keyword>
<evidence type="ECO:0000313" key="9">
    <source>
        <dbReference type="EMBL" id="TDQ31397.1"/>
    </source>
</evidence>
<keyword evidence="6" id="KW-0342">GTP-binding</keyword>
<protein>
    <submittedName>
        <fullName evidence="9">Molybdopterin-guanine dinucleotide biosynthesis protein A</fullName>
    </submittedName>
</protein>
<comment type="caution">
    <text evidence="9">The sequence shown here is derived from an EMBL/GenBank/DDBJ whole genome shotgun (WGS) entry which is preliminary data.</text>
</comment>
<dbReference type="Proteomes" id="UP000295468">
    <property type="component" value="Unassembled WGS sequence"/>
</dbReference>
<dbReference type="InterPro" id="IPR025877">
    <property type="entry name" value="MobA-like_NTP_Trfase"/>
</dbReference>
<dbReference type="GO" id="GO:0016779">
    <property type="term" value="F:nucleotidyltransferase activity"/>
    <property type="evidence" value="ECO:0007669"/>
    <property type="project" value="TreeGrafter"/>
</dbReference>
<dbReference type="InterPro" id="IPR029044">
    <property type="entry name" value="Nucleotide-diphossugar_trans"/>
</dbReference>
<evidence type="ECO:0000256" key="7">
    <source>
        <dbReference type="ARBA" id="ARBA00023150"/>
    </source>
</evidence>
<dbReference type="EMBL" id="SNYI01000002">
    <property type="protein sequence ID" value="TDQ31397.1"/>
    <property type="molecule type" value="Genomic_DNA"/>
</dbReference>
<evidence type="ECO:0000256" key="3">
    <source>
        <dbReference type="ARBA" id="ARBA00022723"/>
    </source>
</evidence>
<keyword evidence="5" id="KW-0460">Magnesium</keyword>
<keyword evidence="7" id="KW-0501">Molybdenum cofactor biosynthesis</keyword>
<keyword evidence="3" id="KW-0479">Metal-binding</keyword>
<dbReference type="Gene3D" id="3.90.550.10">
    <property type="entry name" value="Spore Coat Polysaccharide Biosynthesis Protein SpsA, Chain A"/>
    <property type="match status" value="1"/>
</dbReference>
<accession>A0A4R6TL40</accession>
<evidence type="ECO:0000256" key="4">
    <source>
        <dbReference type="ARBA" id="ARBA00022741"/>
    </source>
</evidence>
<evidence type="ECO:0000313" key="10">
    <source>
        <dbReference type="Proteomes" id="UP000295468"/>
    </source>
</evidence>
<keyword evidence="2" id="KW-0808">Transferase</keyword>
<dbReference type="SUPFAM" id="SSF53448">
    <property type="entry name" value="Nucleotide-diphospho-sugar transferases"/>
    <property type="match status" value="1"/>
</dbReference>
<evidence type="ECO:0000256" key="6">
    <source>
        <dbReference type="ARBA" id="ARBA00023134"/>
    </source>
</evidence>